<evidence type="ECO:0000313" key="2">
    <source>
        <dbReference type="EMBL" id="KAB1646817.1"/>
    </source>
</evidence>
<dbReference type="AlphaFoldDB" id="A0A6H9WAG5"/>
<dbReference type="EMBL" id="WBJY01000004">
    <property type="protein sequence ID" value="KAB1646817.1"/>
    <property type="molecule type" value="Genomic_DNA"/>
</dbReference>
<sequence length="203" mass="21502">MSVVAGRVLIVLSGLLLLLGAIWTAAGFHAAGWTFRGFPQDGFFGATMGFALALLVLGGVVLVVSVPLVGMYVEADMRADGVVLRRVFGRPLSIPVGAIDEIVLLTNLRVPSRSGPVRTPRVILRGGERTLAAYTPRTRFGVAQYLEPLGVEPTVVTDALTPEAAHRLCRGSVSLMERLLTPLALGAVVVGFIALVWVLVTAF</sequence>
<gene>
    <name evidence="2" type="ORF">F8O04_13870</name>
</gene>
<organism evidence="2 3">
    <name type="scientific">Pseudoclavibacter endophyticus</name>
    <dbReference type="NCBI Taxonomy" id="1778590"/>
    <lineage>
        <taxon>Bacteria</taxon>
        <taxon>Bacillati</taxon>
        <taxon>Actinomycetota</taxon>
        <taxon>Actinomycetes</taxon>
        <taxon>Micrococcales</taxon>
        <taxon>Microbacteriaceae</taxon>
        <taxon>Pseudoclavibacter</taxon>
    </lineage>
</organism>
<dbReference type="RefSeq" id="WP_158029983.1">
    <property type="nucleotide sequence ID" value="NZ_BMHG01000002.1"/>
</dbReference>
<keyword evidence="1" id="KW-0812">Transmembrane</keyword>
<accession>A0A6H9WAG5</accession>
<evidence type="ECO:0008006" key="4">
    <source>
        <dbReference type="Google" id="ProtNLM"/>
    </source>
</evidence>
<evidence type="ECO:0000256" key="1">
    <source>
        <dbReference type="SAM" id="Phobius"/>
    </source>
</evidence>
<keyword evidence="1" id="KW-1133">Transmembrane helix</keyword>
<keyword evidence="3" id="KW-1185">Reference proteome</keyword>
<keyword evidence="1" id="KW-0472">Membrane</keyword>
<dbReference type="OrthoDB" id="5112591at2"/>
<comment type="caution">
    <text evidence="2">The sequence shown here is derived from an EMBL/GenBank/DDBJ whole genome shotgun (WGS) entry which is preliminary data.</text>
</comment>
<reference evidence="2 3" key="1">
    <citation type="submission" date="2019-09" db="EMBL/GenBank/DDBJ databases">
        <title>Phylogeny of genus Pseudoclavibacter and closely related genus.</title>
        <authorList>
            <person name="Li Y."/>
        </authorList>
    </citation>
    <scope>NUCLEOTIDE SEQUENCE [LARGE SCALE GENOMIC DNA]</scope>
    <source>
        <strain evidence="2 3">EGI 60007</strain>
    </source>
</reference>
<name>A0A6H9WAG5_9MICO</name>
<feature type="transmembrane region" description="Helical" evidence="1">
    <location>
        <begin position="43"/>
        <end position="69"/>
    </location>
</feature>
<proteinExistence type="predicted"/>
<dbReference type="Proteomes" id="UP000431744">
    <property type="component" value="Unassembled WGS sequence"/>
</dbReference>
<feature type="transmembrane region" description="Helical" evidence="1">
    <location>
        <begin position="179"/>
        <end position="200"/>
    </location>
</feature>
<evidence type="ECO:0000313" key="3">
    <source>
        <dbReference type="Proteomes" id="UP000431744"/>
    </source>
</evidence>
<protein>
    <recommendedName>
        <fullName evidence="4">PH domain-containing protein</fullName>
    </recommendedName>
</protein>